<dbReference type="Pfam" id="PF11145">
    <property type="entry name" value="DUF2921"/>
    <property type="match status" value="1"/>
</dbReference>
<dbReference type="InterPro" id="IPR013083">
    <property type="entry name" value="Znf_RING/FYVE/PHD"/>
</dbReference>
<evidence type="ECO:0000256" key="13">
    <source>
        <dbReference type="ARBA" id="ARBA00023136"/>
    </source>
</evidence>
<evidence type="ECO:0000256" key="5">
    <source>
        <dbReference type="ARBA" id="ARBA00022679"/>
    </source>
</evidence>
<dbReference type="SMART" id="SM00184">
    <property type="entry name" value="RING"/>
    <property type="match status" value="1"/>
</dbReference>
<dbReference type="InterPro" id="IPR001841">
    <property type="entry name" value="Znf_RING"/>
</dbReference>
<evidence type="ECO:0000256" key="8">
    <source>
        <dbReference type="ARBA" id="ARBA00022729"/>
    </source>
</evidence>
<keyword evidence="6 15" id="KW-0812">Transmembrane</keyword>
<comment type="pathway">
    <text evidence="3">Protein modification; protein ubiquitination.</text>
</comment>
<dbReference type="InterPro" id="IPR021319">
    <property type="entry name" value="DUF2921"/>
</dbReference>
<feature type="domain" description="RING-type" evidence="16">
    <location>
        <begin position="362"/>
        <end position="403"/>
    </location>
</feature>
<comment type="subcellular location">
    <subcellularLocation>
        <location evidence="2">Endomembrane system</location>
        <topology evidence="2">Multi-pass membrane protein</topology>
    </subcellularLocation>
</comment>
<comment type="caution">
    <text evidence="17">The sequence shown here is derived from an EMBL/GenBank/DDBJ whole genome shotgun (WGS) entry which is preliminary data.</text>
</comment>
<feature type="transmembrane region" description="Helical" evidence="15">
    <location>
        <begin position="226"/>
        <end position="245"/>
    </location>
</feature>
<dbReference type="PROSITE" id="PS50089">
    <property type="entry name" value="ZF_RING_2"/>
    <property type="match status" value="1"/>
</dbReference>
<evidence type="ECO:0000256" key="15">
    <source>
        <dbReference type="SAM" id="Phobius"/>
    </source>
</evidence>
<dbReference type="EC" id="2.3.2.27" evidence="4"/>
<evidence type="ECO:0000256" key="11">
    <source>
        <dbReference type="ARBA" id="ARBA00022833"/>
    </source>
</evidence>
<keyword evidence="12 15" id="KW-1133">Transmembrane helix</keyword>
<keyword evidence="13 15" id="KW-0472">Membrane</keyword>
<name>A0ABR2IKC4_9EUKA</name>
<keyword evidence="11" id="KW-0862">Zinc</keyword>
<feature type="transmembrane region" description="Helical" evidence="15">
    <location>
        <begin position="181"/>
        <end position="205"/>
    </location>
</feature>
<feature type="transmembrane region" description="Helical" evidence="15">
    <location>
        <begin position="123"/>
        <end position="144"/>
    </location>
</feature>
<protein>
    <recommendedName>
        <fullName evidence="4">RING-type E3 ubiquitin transferase</fullName>
        <ecNumber evidence="4">2.3.2.27</ecNumber>
    </recommendedName>
</protein>
<evidence type="ECO:0000256" key="7">
    <source>
        <dbReference type="ARBA" id="ARBA00022723"/>
    </source>
</evidence>
<dbReference type="Proteomes" id="UP001470230">
    <property type="component" value="Unassembled WGS sequence"/>
</dbReference>
<keyword evidence="7" id="KW-0479">Metal-binding</keyword>
<dbReference type="Gene3D" id="3.30.40.10">
    <property type="entry name" value="Zinc/RING finger domain, C3HC4 (zinc finger)"/>
    <property type="match status" value="1"/>
</dbReference>
<keyword evidence="18" id="KW-1185">Reference proteome</keyword>
<dbReference type="SMART" id="SM00744">
    <property type="entry name" value="RINGv"/>
    <property type="match status" value="1"/>
</dbReference>
<comment type="catalytic activity">
    <reaction evidence="1">
        <text>S-ubiquitinyl-[E2 ubiquitin-conjugating enzyme]-L-cysteine + [acceptor protein]-L-lysine = [E2 ubiquitin-conjugating enzyme]-L-cysteine + N(6)-ubiquitinyl-[acceptor protein]-L-lysine.</text>
        <dbReference type="EC" id="2.3.2.27"/>
    </reaction>
</comment>
<evidence type="ECO:0000256" key="1">
    <source>
        <dbReference type="ARBA" id="ARBA00000900"/>
    </source>
</evidence>
<evidence type="ECO:0000256" key="6">
    <source>
        <dbReference type="ARBA" id="ARBA00022692"/>
    </source>
</evidence>
<dbReference type="InterPro" id="IPR050731">
    <property type="entry name" value="HRD1_E3_ubiq-ligases"/>
</dbReference>
<dbReference type="InterPro" id="IPR011016">
    <property type="entry name" value="Znf_RING-CH"/>
</dbReference>
<keyword evidence="5" id="KW-0808">Transferase</keyword>
<evidence type="ECO:0000313" key="17">
    <source>
        <dbReference type="EMBL" id="KAK8864076.1"/>
    </source>
</evidence>
<evidence type="ECO:0000256" key="12">
    <source>
        <dbReference type="ARBA" id="ARBA00022989"/>
    </source>
</evidence>
<evidence type="ECO:0000259" key="16">
    <source>
        <dbReference type="PROSITE" id="PS50089"/>
    </source>
</evidence>
<dbReference type="SUPFAM" id="SSF57850">
    <property type="entry name" value="RING/U-box"/>
    <property type="match status" value="1"/>
</dbReference>
<dbReference type="PANTHER" id="PTHR22763">
    <property type="entry name" value="RING ZINC FINGER PROTEIN"/>
    <property type="match status" value="1"/>
</dbReference>
<feature type="transmembrane region" description="Helical" evidence="15">
    <location>
        <begin position="311"/>
        <end position="330"/>
    </location>
</feature>
<dbReference type="PANTHER" id="PTHR22763:SF185">
    <property type="entry name" value="E3 UBIQUITIN-PROTEIN LIGASE RHF2A"/>
    <property type="match status" value="1"/>
</dbReference>
<evidence type="ECO:0000256" key="2">
    <source>
        <dbReference type="ARBA" id="ARBA00004127"/>
    </source>
</evidence>
<evidence type="ECO:0000256" key="10">
    <source>
        <dbReference type="ARBA" id="ARBA00022786"/>
    </source>
</evidence>
<evidence type="ECO:0000256" key="3">
    <source>
        <dbReference type="ARBA" id="ARBA00004906"/>
    </source>
</evidence>
<evidence type="ECO:0000256" key="9">
    <source>
        <dbReference type="ARBA" id="ARBA00022771"/>
    </source>
</evidence>
<sequence length="412" mass="48526">MVGFSDPTNQTFFFFQVPYHLYRDNISYLVENKIADMFYESNSTVLCNLTDMHSYISNFFHEPNIISLNFSISDKDLEYPEPFFSPVALKGTLIHKKYFKTNFIDLDAYKFDMTKFIVEGKIFGVWSAIFFIFSLYAWISIFYVQSRTQLSQLSLTSFLMHTSFEFSYSVYLLNLSLQFEYFRYIFLLLFIAYLAMHFTLQMTLITNLWKASVDLNELHGAEIRKFFLLMFSQIILFMLLSLFSIVLVFEYPLLPLLYLYSCFIPQIYKSAVQNNRKKHDIPFTILLGLNRLGILWYFFLYPDNIAGSYSLLGAILTTIYFLLQITIIILQGKYSGAFFIPRRFRPAGFNYYTGVVQPNTECAICMNVIENNEETMVTPCHHPFHKECLTRWMQEQMICPICRADLPYNTTD</sequence>
<dbReference type="EMBL" id="JAPFFF010000017">
    <property type="protein sequence ID" value="KAK8864076.1"/>
    <property type="molecule type" value="Genomic_DNA"/>
</dbReference>
<evidence type="ECO:0000256" key="14">
    <source>
        <dbReference type="PROSITE-ProRule" id="PRU00175"/>
    </source>
</evidence>
<feature type="transmembrane region" description="Helical" evidence="15">
    <location>
        <begin position="280"/>
        <end position="299"/>
    </location>
</feature>
<gene>
    <name evidence="17" type="ORF">M9Y10_011771</name>
</gene>
<accession>A0ABR2IKC4</accession>
<evidence type="ECO:0000256" key="4">
    <source>
        <dbReference type="ARBA" id="ARBA00012483"/>
    </source>
</evidence>
<keyword evidence="8" id="KW-0732">Signal</keyword>
<keyword evidence="9 14" id="KW-0863">Zinc-finger</keyword>
<evidence type="ECO:0000313" key="18">
    <source>
        <dbReference type="Proteomes" id="UP001470230"/>
    </source>
</evidence>
<reference evidence="17 18" key="1">
    <citation type="submission" date="2024-04" db="EMBL/GenBank/DDBJ databases">
        <title>Tritrichomonas musculus Genome.</title>
        <authorList>
            <person name="Alves-Ferreira E."/>
            <person name="Grigg M."/>
            <person name="Lorenzi H."/>
            <person name="Galac M."/>
        </authorList>
    </citation>
    <scope>NUCLEOTIDE SEQUENCE [LARGE SCALE GENOMIC DNA]</scope>
    <source>
        <strain evidence="17 18">EAF2021</strain>
    </source>
</reference>
<organism evidence="17 18">
    <name type="scientific">Tritrichomonas musculus</name>
    <dbReference type="NCBI Taxonomy" id="1915356"/>
    <lineage>
        <taxon>Eukaryota</taxon>
        <taxon>Metamonada</taxon>
        <taxon>Parabasalia</taxon>
        <taxon>Tritrichomonadida</taxon>
        <taxon>Tritrichomonadidae</taxon>
        <taxon>Tritrichomonas</taxon>
    </lineage>
</organism>
<keyword evidence="10" id="KW-0833">Ubl conjugation pathway</keyword>
<dbReference type="Pfam" id="PF13639">
    <property type="entry name" value="zf-RING_2"/>
    <property type="match status" value="1"/>
</dbReference>
<proteinExistence type="predicted"/>